<keyword evidence="1" id="KW-0472">Membrane</keyword>
<evidence type="ECO:0000256" key="1">
    <source>
        <dbReference type="SAM" id="Phobius"/>
    </source>
</evidence>
<evidence type="ECO:0008006" key="4">
    <source>
        <dbReference type="Google" id="ProtNLM"/>
    </source>
</evidence>
<organism evidence="2 3">
    <name type="scientific">Zhihengliuella halotolerans</name>
    <dbReference type="NCBI Taxonomy" id="370736"/>
    <lineage>
        <taxon>Bacteria</taxon>
        <taxon>Bacillati</taxon>
        <taxon>Actinomycetota</taxon>
        <taxon>Actinomycetes</taxon>
        <taxon>Micrococcales</taxon>
        <taxon>Micrococcaceae</taxon>
        <taxon>Zhihengliuella</taxon>
    </lineage>
</organism>
<dbReference type="EMBL" id="SHLA01000001">
    <property type="protein sequence ID" value="RZU62377.1"/>
    <property type="molecule type" value="Genomic_DNA"/>
</dbReference>
<gene>
    <name evidence="2" type="ORF">EV380_1970</name>
</gene>
<comment type="caution">
    <text evidence="2">The sequence shown here is derived from an EMBL/GenBank/DDBJ whole genome shotgun (WGS) entry which is preliminary data.</text>
</comment>
<dbReference type="AlphaFoldDB" id="A0A4Q8ADP8"/>
<keyword evidence="1" id="KW-1133">Transmembrane helix</keyword>
<protein>
    <recommendedName>
        <fullName evidence="4">Small multi-drug export protein</fullName>
    </recommendedName>
</protein>
<name>A0A4Q8ADP8_9MICC</name>
<evidence type="ECO:0000313" key="2">
    <source>
        <dbReference type="EMBL" id="RZU62377.1"/>
    </source>
</evidence>
<feature type="transmembrane region" description="Helical" evidence="1">
    <location>
        <begin position="21"/>
        <end position="43"/>
    </location>
</feature>
<reference evidence="2 3" key="1">
    <citation type="submission" date="2019-02" db="EMBL/GenBank/DDBJ databases">
        <title>Sequencing the genomes of 1000 actinobacteria strains.</title>
        <authorList>
            <person name="Klenk H.-P."/>
        </authorList>
    </citation>
    <scope>NUCLEOTIDE SEQUENCE [LARGE SCALE GENOMIC DNA]</scope>
    <source>
        <strain evidence="2 3">DSM 17364</strain>
    </source>
</reference>
<sequence>MDLINWLQDLAEPLPAWLQSCVIVLAGAIPFVESYAGAVIGVFVGLPVWVAVSAAIVGNWICMFLLVTLGAGIQRRLAERSRREPSKGQQKFLRLFNRYGVPGVSLLGQWVLPSQITSMLMVGVGAAKNQVIIWQSISIVIWGAAFGTLAVLGLSALGSL</sequence>
<accession>A0A4Q8ADP8</accession>
<dbReference type="OrthoDB" id="4570818at2"/>
<feature type="transmembrane region" description="Helical" evidence="1">
    <location>
        <begin position="49"/>
        <end position="71"/>
    </location>
</feature>
<evidence type="ECO:0000313" key="3">
    <source>
        <dbReference type="Proteomes" id="UP000292685"/>
    </source>
</evidence>
<keyword evidence="3" id="KW-1185">Reference proteome</keyword>
<keyword evidence="1" id="KW-0812">Transmembrane</keyword>
<dbReference type="Proteomes" id="UP000292685">
    <property type="component" value="Unassembled WGS sequence"/>
</dbReference>
<dbReference type="RefSeq" id="WP_130450994.1">
    <property type="nucleotide sequence ID" value="NZ_SHLA01000001.1"/>
</dbReference>
<feature type="transmembrane region" description="Helical" evidence="1">
    <location>
        <begin position="92"/>
        <end position="112"/>
    </location>
</feature>
<proteinExistence type="predicted"/>
<feature type="transmembrane region" description="Helical" evidence="1">
    <location>
        <begin position="132"/>
        <end position="157"/>
    </location>
</feature>